<feature type="transmembrane region" description="Helical" evidence="6">
    <location>
        <begin position="135"/>
        <end position="157"/>
    </location>
</feature>
<comment type="subcellular location">
    <subcellularLocation>
        <location evidence="1">Cell membrane</location>
        <topology evidence="1">Multi-pass membrane protein</topology>
    </subcellularLocation>
</comment>
<feature type="transmembrane region" description="Helical" evidence="6">
    <location>
        <begin position="201"/>
        <end position="226"/>
    </location>
</feature>
<reference evidence="7" key="1">
    <citation type="submission" date="2021-11" db="EMBL/GenBank/DDBJ databases">
        <title>Australian commercial rhizobial inoculants.</title>
        <authorList>
            <person name="Kohlmeier M.G."/>
            <person name="O'Hara G.W."/>
            <person name="Colombi E."/>
            <person name="Ramsay J.P."/>
            <person name="Terpolilli J."/>
        </authorList>
    </citation>
    <scope>NUCLEOTIDE SEQUENCE</scope>
    <source>
        <strain evidence="7">CC829</strain>
    </source>
</reference>
<keyword evidence="8" id="KW-1185">Reference proteome</keyword>
<evidence type="ECO:0000256" key="3">
    <source>
        <dbReference type="ARBA" id="ARBA00022692"/>
    </source>
</evidence>
<feature type="transmembrane region" description="Helical" evidence="6">
    <location>
        <begin position="33"/>
        <end position="54"/>
    </location>
</feature>
<sequence>MVRLLALSSYFYQSFAAVLLIFALGYLLEPAQYTTYSLMIAVSQFAAVVAFEWIQLAGQRFLSSSNGEEAVRLRSSLFSALALSALALAVIAGFGALARAESASLIGLGLAVTIVQGATDLHYMTIRVSGRLAPASVLMICRATLLLLGAVVGAELYGTAESALLGLLAGHIFGLAAGSIVDRKLLGWSPRQTRRSDLSGFARYGMLASGASVVHLSVPILIRFLIIGRFGAASSSSAGFSMALDLLQRPFSVLLSAIHTISYPDVVSRFDNDTRAAARDAATDLFDLAMCSTAIMLGGLIAFIPDAARLFVPPALAPSFIAVTPSVAIFYFLHTHLQATLALVPHLEKAAMRLIVVAACQLALIAAFILVDRAADLGATATLLSAGLATGLVMGCASGPTVRFGAYPRPGLALSAIVGAGLIAALVLLPSEPLPWLLAKAAAAAFVTVAIAWAGNLLKL</sequence>
<dbReference type="RefSeq" id="WP_231144319.1">
    <property type="nucleotide sequence ID" value="NZ_CP088100.1"/>
</dbReference>
<keyword evidence="5 6" id="KW-0472">Membrane</keyword>
<keyword evidence="4 6" id="KW-1133">Transmembrane helix</keyword>
<dbReference type="EMBL" id="CP088100">
    <property type="protein sequence ID" value="UFW88726.1"/>
    <property type="molecule type" value="Genomic_DNA"/>
</dbReference>
<keyword evidence="3 6" id="KW-0812">Transmembrane</keyword>
<feature type="transmembrane region" description="Helical" evidence="6">
    <location>
        <begin position="310"/>
        <end position="333"/>
    </location>
</feature>
<dbReference type="Proteomes" id="UP001430990">
    <property type="component" value="Chromosome"/>
</dbReference>
<feature type="transmembrane region" description="Helical" evidence="6">
    <location>
        <begin position="377"/>
        <end position="399"/>
    </location>
</feature>
<gene>
    <name evidence="7" type="ORF">BjapCC829_09605</name>
</gene>
<evidence type="ECO:0000256" key="5">
    <source>
        <dbReference type="ARBA" id="ARBA00023136"/>
    </source>
</evidence>
<keyword evidence="2" id="KW-1003">Cell membrane</keyword>
<feature type="transmembrane region" description="Helical" evidence="6">
    <location>
        <begin position="436"/>
        <end position="458"/>
    </location>
</feature>
<feature type="transmembrane region" description="Helical" evidence="6">
    <location>
        <begin position="411"/>
        <end position="430"/>
    </location>
</feature>
<name>A0ABY3QUG7_9BRAD</name>
<protein>
    <recommendedName>
        <fullName evidence="9">O-antigen/teichoic acid export membrane protein</fullName>
    </recommendedName>
</protein>
<feature type="transmembrane region" description="Helical" evidence="6">
    <location>
        <begin position="163"/>
        <end position="181"/>
    </location>
</feature>
<evidence type="ECO:0000313" key="8">
    <source>
        <dbReference type="Proteomes" id="UP001430990"/>
    </source>
</evidence>
<evidence type="ECO:0008006" key="9">
    <source>
        <dbReference type="Google" id="ProtNLM"/>
    </source>
</evidence>
<evidence type="ECO:0000256" key="6">
    <source>
        <dbReference type="SAM" id="Phobius"/>
    </source>
</evidence>
<feature type="transmembrane region" description="Helical" evidence="6">
    <location>
        <begin position="75"/>
        <end position="97"/>
    </location>
</feature>
<evidence type="ECO:0000256" key="4">
    <source>
        <dbReference type="ARBA" id="ARBA00022989"/>
    </source>
</evidence>
<feature type="transmembrane region" description="Helical" evidence="6">
    <location>
        <begin position="285"/>
        <end position="304"/>
    </location>
</feature>
<feature type="transmembrane region" description="Helical" evidence="6">
    <location>
        <begin position="354"/>
        <end position="371"/>
    </location>
</feature>
<feature type="transmembrane region" description="Helical" evidence="6">
    <location>
        <begin position="7"/>
        <end position="27"/>
    </location>
</feature>
<accession>A0ABY3QUG7</accession>
<proteinExistence type="predicted"/>
<feature type="transmembrane region" description="Helical" evidence="6">
    <location>
        <begin position="103"/>
        <end position="123"/>
    </location>
</feature>
<dbReference type="PANTHER" id="PTHR30250:SF11">
    <property type="entry name" value="O-ANTIGEN TRANSPORTER-RELATED"/>
    <property type="match status" value="1"/>
</dbReference>
<organism evidence="7 8">
    <name type="scientific">Bradyrhizobium barranii</name>
    <dbReference type="NCBI Taxonomy" id="2992140"/>
    <lineage>
        <taxon>Bacteria</taxon>
        <taxon>Pseudomonadati</taxon>
        <taxon>Pseudomonadota</taxon>
        <taxon>Alphaproteobacteria</taxon>
        <taxon>Hyphomicrobiales</taxon>
        <taxon>Nitrobacteraceae</taxon>
        <taxon>Bradyrhizobium</taxon>
    </lineage>
</organism>
<evidence type="ECO:0000256" key="1">
    <source>
        <dbReference type="ARBA" id="ARBA00004651"/>
    </source>
</evidence>
<evidence type="ECO:0000313" key="7">
    <source>
        <dbReference type="EMBL" id="UFW88726.1"/>
    </source>
</evidence>
<dbReference type="InterPro" id="IPR050833">
    <property type="entry name" value="Poly_Biosynth_Transport"/>
</dbReference>
<evidence type="ECO:0000256" key="2">
    <source>
        <dbReference type="ARBA" id="ARBA00022475"/>
    </source>
</evidence>
<dbReference type="PANTHER" id="PTHR30250">
    <property type="entry name" value="PST FAMILY PREDICTED COLANIC ACID TRANSPORTER"/>
    <property type="match status" value="1"/>
</dbReference>